<dbReference type="AlphaFoldDB" id="A0A0C9YLE2"/>
<feature type="compositionally biased region" description="Polar residues" evidence="1">
    <location>
        <begin position="106"/>
        <end position="120"/>
    </location>
</feature>
<name>A0A0C9YLE2_9AGAM</name>
<evidence type="ECO:0000313" key="3">
    <source>
        <dbReference type="Proteomes" id="UP000054018"/>
    </source>
</evidence>
<reference evidence="3" key="2">
    <citation type="submission" date="2015-01" db="EMBL/GenBank/DDBJ databases">
        <title>Evolutionary Origins and Diversification of the Mycorrhizal Mutualists.</title>
        <authorList>
            <consortium name="DOE Joint Genome Institute"/>
            <consortium name="Mycorrhizal Genomics Consortium"/>
            <person name="Kohler A."/>
            <person name="Kuo A."/>
            <person name="Nagy L.G."/>
            <person name="Floudas D."/>
            <person name="Copeland A."/>
            <person name="Barry K.W."/>
            <person name="Cichocki N."/>
            <person name="Veneault-Fourrey C."/>
            <person name="LaButti K."/>
            <person name="Lindquist E.A."/>
            <person name="Lipzen A."/>
            <person name="Lundell T."/>
            <person name="Morin E."/>
            <person name="Murat C."/>
            <person name="Riley R."/>
            <person name="Ohm R."/>
            <person name="Sun H."/>
            <person name="Tunlid A."/>
            <person name="Henrissat B."/>
            <person name="Grigoriev I.V."/>
            <person name="Hibbett D.S."/>
            <person name="Martin F."/>
        </authorList>
    </citation>
    <scope>NUCLEOTIDE SEQUENCE [LARGE SCALE GENOMIC DNA]</scope>
    <source>
        <strain evidence="3">441</strain>
    </source>
</reference>
<protein>
    <submittedName>
        <fullName evidence="2">Uncharacterized protein</fullName>
    </submittedName>
</protein>
<sequence>MKCRLLYNRSPRWTVHLHVSSAANVCGFQDRHHVDGRRLGFNAQCSEASGNPRVLYSIVSTLLCALLSAQGEYQSRPWYLSDDNKIIESVAHRLLRTPQVEPHQVTKASSSSMRSGHSLP</sequence>
<dbReference type="Proteomes" id="UP000054018">
    <property type="component" value="Unassembled WGS sequence"/>
</dbReference>
<dbReference type="EMBL" id="KN833826">
    <property type="protein sequence ID" value="KIK17466.1"/>
    <property type="molecule type" value="Genomic_DNA"/>
</dbReference>
<dbReference type="HOGENOM" id="CLU_2050538_0_0_1"/>
<reference evidence="2 3" key="1">
    <citation type="submission" date="2014-04" db="EMBL/GenBank/DDBJ databases">
        <authorList>
            <consortium name="DOE Joint Genome Institute"/>
            <person name="Kuo A."/>
            <person name="Kohler A."/>
            <person name="Costa M.D."/>
            <person name="Nagy L.G."/>
            <person name="Floudas D."/>
            <person name="Copeland A."/>
            <person name="Barry K.W."/>
            <person name="Cichocki N."/>
            <person name="Veneault-Fourrey C."/>
            <person name="LaButti K."/>
            <person name="Lindquist E.A."/>
            <person name="Lipzen A."/>
            <person name="Lundell T."/>
            <person name="Morin E."/>
            <person name="Murat C."/>
            <person name="Sun H."/>
            <person name="Tunlid A."/>
            <person name="Henrissat B."/>
            <person name="Grigoriev I.V."/>
            <person name="Hibbett D.S."/>
            <person name="Martin F."/>
            <person name="Nordberg H.P."/>
            <person name="Cantor M.N."/>
            <person name="Hua S.X."/>
        </authorList>
    </citation>
    <scope>NUCLEOTIDE SEQUENCE [LARGE SCALE GENOMIC DNA]</scope>
    <source>
        <strain evidence="2 3">441</strain>
    </source>
</reference>
<gene>
    <name evidence="2" type="ORF">PISMIDRAFT_685215</name>
</gene>
<organism evidence="2 3">
    <name type="scientific">Pisolithus microcarpus 441</name>
    <dbReference type="NCBI Taxonomy" id="765257"/>
    <lineage>
        <taxon>Eukaryota</taxon>
        <taxon>Fungi</taxon>
        <taxon>Dikarya</taxon>
        <taxon>Basidiomycota</taxon>
        <taxon>Agaricomycotina</taxon>
        <taxon>Agaricomycetes</taxon>
        <taxon>Agaricomycetidae</taxon>
        <taxon>Boletales</taxon>
        <taxon>Sclerodermatineae</taxon>
        <taxon>Pisolithaceae</taxon>
        <taxon>Pisolithus</taxon>
    </lineage>
</organism>
<proteinExistence type="predicted"/>
<evidence type="ECO:0000313" key="2">
    <source>
        <dbReference type="EMBL" id="KIK17466.1"/>
    </source>
</evidence>
<feature type="region of interest" description="Disordered" evidence="1">
    <location>
        <begin position="98"/>
        <end position="120"/>
    </location>
</feature>
<accession>A0A0C9YLE2</accession>
<evidence type="ECO:0000256" key="1">
    <source>
        <dbReference type="SAM" id="MobiDB-lite"/>
    </source>
</evidence>
<keyword evidence="3" id="KW-1185">Reference proteome</keyword>